<dbReference type="EMBL" id="LOPV01000050">
    <property type="protein sequence ID" value="KTG30387.1"/>
    <property type="molecule type" value="Genomic_DNA"/>
</dbReference>
<dbReference type="AlphaFoldDB" id="A0A0W1SVA4"/>
<proteinExistence type="predicted"/>
<dbReference type="OrthoDB" id="308262at2157"/>
<evidence type="ECO:0000313" key="2">
    <source>
        <dbReference type="Proteomes" id="UP000053157"/>
    </source>
</evidence>
<gene>
    <name evidence="1" type="ORF">AUR66_08135</name>
</gene>
<keyword evidence="2" id="KW-1185">Reference proteome</keyword>
<evidence type="ECO:0000313" key="1">
    <source>
        <dbReference type="EMBL" id="KTG30387.1"/>
    </source>
</evidence>
<dbReference type="Proteomes" id="UP000053157">
    <property type="component" value="Unassembled WGS sequence"/>
</dbReference>
<dbReference type="RefSeq" id="WP_058571058.1">
    <property type="nucleotide sequence ID" value="NZ_LOPV01000050.1"/>
</dbReference>
<evidence type="ECO:0008006" key="3">
    <source>
        <dbReference type="Google" id="ProtNLM"/>
    </source>
</evidence>
<organism evidence="1 2">
    <name type="scientific">Haloferax profundi</name>
    <dbReference type="NCBI Taxonomy" id="1544718"/>
    <lineage>
        <taxon>Archaea</taxon>
        <taxon>Methanobacteriati</taxon>
        <taxon>Methanobacteriota</taxon>
        <taxon>Stenosarchaea group</taxon>
        <taxon>Halobacteria</taxon>
        <taxon>Halobacteriales</taxon>
        <taxon>Haloferacaceae</taxon>
        <taxon>Haloferax</taxon>
    </lineage>
</organism>
<comment type="caution">
    <text evidence="1">The sequence shown here is derived from an EMBL/GenBank/DDBJ whole genome shotgun (WGS) entry which is preliminary data.</text>
</comment>
<sequence>MGLNRRNVLLGLGGIVGGGGALVGTGAFSSVSAARTVKVSTTGDASAFLQIEPGTAGGAYLNSAPASEETVTVNLNGGGSGGFNKDAITTIDGILTVTNNSADDTDSNGDTIRVGLSDSSPSGTPTPYKAATITVDNGTSTAVAKATFYVGDGNADASTAETSTKTLGASDSASIGVKIDTTDVTNLSGDSTEDTISLVADDGV</sequence>
<reference evidence="1 2" key="1">
    <citation type="submission" date="2015-12" db="EMBL/GenBank/DDBJ databases">
        <title>Haloferax profundi sp. nov. isolated from the Discovery deep brine-seawater interface in the Red Sea.</title>
        <authorList>
            <person name="Zhang G."/>
            <person name="Stingl U."/>
            <person name="Rashid M."/>
        </authorList>
    </citation>
    <scope>NUCLEOTIDE SEQUENCE [LARGE SCALE GENOMIC DNA]</scope>
    <source>
        <strain evidence="1 2">SB29</strain>
    </source>
</reference>
<name>A0A0W1SVA4_9EURY</name>
<protein>
    <recommendedName>
        <fullName evidence="3">DUF1102 domain-containing protein</fullName>
    </recommendedName>
</protein>
<accession>A0A0W1SVA4</accession>